<accession>A0A937XB54</accession>
<dbReference type="Proteomes" id="UP000748308">
    <property type="component" value="Unassembled WGS sequence"/>
</dbReference>
<evidence type="ECO:0000256" key="9">
    <source>
        <dbReference type="SAM" id="MobiDB-lite"/>
    </source>
</evidence>
<dbReference type="GO" id="GO:0019288">
    <property type="term" value="P:isopentenyl diphosphate biosynthetic process, methylerythritol 4-phosphate pathway"/>
    <property type="evidence" value="ECO:0007669"/>
    <property type="project" value="InterPro"/>
</dbReference>
<evidence type="ECO:0000313" key="11">
    <source>
        <dbReference type="Proteomes" id="UP000748308"/>
    </source>
</evidence>
<evidence type="ECO:0000256" key="1">
    <source>
        <dbReference type="ARBA" id="ARBA00001966"/>
    </source>
</evidence>
<dbReference type="Gene3D" id="3.40.50.11270">
    <property type="match status" value="1"/>
</dbReference>
<evidence type="ECO:0000256" key="5">
    <source>
        <dbReference type="ARBA" id="ARBA00023004"/>
    </source>
</evidence>
<dbReference type="PANTHER" id="PTHR31619">
    <property type="entry name" value="4-HYDROXY-3-METHYLBUT-2-ENYL DIPHOSPHATE REDUCTASE, CHLOROPLASTIC"/>
    <property type="match status" value="1"/>
</dbReference>
<evidence type="ECO:0000256" key="3">
    <source>
        <dbReference type="ARBA" id="ARBA00022723"/>
    </source>
</evidence>
<keyword evidence="5" id="KW-0408">Iron</keyword>
<feature type="compositionally biased region" description="Low complexity" evidence="9">
    <location>
        <begin position="7"/>
        <end position="18"/>
    </location>
</feature>
<dbReference type="CDD" id="cd13944">
    <property type="entry name" value="lytB_ispH"/>
    <property type="match status" value="1"/>
</dbReference>
<evidence type="ECO:0000256" key="4">
    <source>
        <dbReference type="ARBA" id="ARBA00023002"/>
    </source>
</evidence>
<protein>
    <submittedName>
        <fullName evidence="10">4-hydroxy-3-methylbut-2-enyl diphosphate reductase</fullName>
        <ecNumber evidence="10">1.17.7.4</ecNumber>
    </submittedName>
</protein>
<dbReference type="Gene3D" id="3.40.1010.20">
    <property type="entry name" value="4-hydroxy-3-methylbut-2-enyl diphosphate reductase, catalytic domain"/>
    <property type="match status" value="2"/>
</dbReference>
<feature type="region of interest" description="Disordered" evidence="9">
    <location>
        <begin position="1"/>
        <end position="36"/>
    </location>
</feature>
<dbReference type="InterPro" id="IPR003451">
    <property type="entry name" value="LytB/IspH"/>
</dbReference>
<dbReference type="AlphaFoldDB" id="A0A937XB54"/>
<name>A0A937XB54_UNCEI</name>
<keyword evidence="2" id="KW-0004">4Fe-4S</keyword>
<dbReference type="GO" id="GO:0050992">
    <property type="term" value="P:dimethylallyl diphosphate biosynthetic process"/>
    <property type="evidence" value="ECO:0007669"/>
    <property type="project" value="InterPro"/>
</dbReference>
<evidence type="ECO:0000256" key="8">
    <source>
        <dbReference type="ARBA" id="ARBA00046314"/>
    </source>
</evidence>
<evidence type="ECO:0000256" key="2">
    <source>
        <dbReference type="ARBA" id="ARBA00022485"/>
    </source>
</evidence>
<dbReference type="Pfam" id="PF02401">
    <property type="entry name" value="LYTB"/>
    <property type="match status" value="1"/>
</dbReference>
<dbReference type="NCBIfam" id="TIGR00216">
    <property type="entry name" value="ispH_lytB"/>
    <property type="match status" value="1"/>
</dbReference>
<evidence type="ECO:0000313" key="10">
    <source>
        <dbReference type="EMBL" id="MBM3317364.1"/>
    </source>
</evidence>
<keyword evidence="3" id="KW-0479">Metal-binding</keyword>
<dbReference type="GO" id="GO:0046872">
    <property type="term" value="F:metal ion binding"/>
    <property type="evidence" value="ECO:0007669"/>
    <property type="project" value="UniProtKB-KW"/>
</dbReference>
<dbReference type="GO" id="GO:0051539">
    <property type="term" value="F:4 iron, 4 sulfur cluster binding"/>
    <property type="evidence" value="ECO:0007669"/>
    <property type="project" value="UniProtKB-KW"/>
</dbReference>
<evidence type="ECO:0000256" key="6">
    <source>
        <dbReference type="ARBA" id="ARBA00023014"/>
    </source>
</evidence>
<reference evidence="10" key="1">
    <citation type="submission" date="2019-03" db="EMBL/GenBank/DDBJ databases">
        <title>Lake Tanganyika Metagenome-Assembled Genomes (MAGs).</title>
        <authorList>
            <person name="Tran P."/>
        </authorList>
    </citation>
    <scope>NUCLEOTIDE SEQUENCE</scope>
    <source>
        <strain evidence="10">M_DeepCast_400m_m2_100</strain>
    </source>
</reference>
<dbReference type="EC" id="1.17.7.4" evidence="10"/>
<evidence type="ECO:0000256" key="7">
    <source>
        <dbReference type="ARBA" id="ARBA00046313"/>
    </source>
</evidence>
<dbReference type="PANTHER" id="PTHR31619:SF5">
    <property type="entry name" value="4-HYDROXY-3-METHYLBUT-2-ENYL DIPHOSPHATE REDUCTASE, CHLOROPLASTIC"/>
    <property type="match status" value="1"/>
</dbReference>
<comment type="pathway">
    <text evidence="8">Isoprenoid biosynthesis; dimethylallyl diphosphate biosynthesis; dimethylallyl diphosphate from (2E)-4-hydroxy-3-methylbutenyl diphosphate: step 1/1.</text>
</comment>
<keyword evidence="6" id="KW-0411">Iron-sulfur</keyword>
<proteinExistence type="predicted"/>
<organism evidence="10 11">
    <name type="scientific">Eiseniibacteriota bacterium</name>
    <dbReference type="NCBI Taxonomy" id="2212470"/>
    <lineage>
        <taxon>Bacteria</taxon>
        <taxon>Candidatus Eiseniibacteriota</taxon>
    </lineage>
</organism>
<keyword evidence="4 10" id="KW-0560">Oxidoreductase</keyword>
<dbReference type="EMBL" id="VGIY01000112">
    <property type="protein sequence ID" value="MBM3317364.1"/>
    <property type="molecule type" value="Genomic_DNA"/>
</dbReference>
<gene>
    <name evidence="10" type="primary">ispH</name>
    <name evidence="10" type="ORF">FJY75_05885</name>
</gene>
<sequence length="410" mass="44384">MRSAHQGIRARGARTRGASDMPAAERAPQAGTEPQRILDEVRSRGHACEAEGLSIFLAEDFGFCQGVEQAVARALAAARALRAADPAIGGGEPGRLWVTGEIIHNPAINEALRRAGAERLPPPESPDRLAAVRPADTVIVPAFGIEVDEEERLRRIGCRVVDTTCGWVRRVWKAAREFSRAGLTVVIHGKREHEETRATASRIDGPWIVVRDREEARRLAAWVSSAPDEGNGLLAAAGPGFDPPRHLARLGLVNQTTMLSAETEEIARILRAALAARLGAEPGPKRFRVMDTLCPATQRRQDAVQRLIDEHPLDLLIVVGGFRSSNTAHLARIGRARVPSYHVEDADCLIDRRRIRHLPAGAEGPVVTEGWLPDGQRVIGVSAGASTPDQETGRILLGLLALRARPEGEP</sequence>
<comment type="cofactor">
    <cofactor evidence="1">
        <name>[4Fe-4S] cluster</name>
        <dbReference type="ChEBI" id="CHEBI:49883"/>
    </cofactor>
</comment>
<comment type="pathway">
    <text evidence="7">Isoprenoid biosynthesis; isopentenyl diphosphate biosynthesis via DXP pathway; isopentenyl diphosphate from 1-deoxy-D-xylulose 5-phosphate: step 6/6.</text>
</comment>
<comment type="caution">
    <text evidence="10">The sequence shown here is derived from an EMBL/GenBank/DDBJ whole genome shotgun (WGS) entry which is preliminary data.</text>
</comment>
<dbReference type="GO" id="GO:0051745">
    <property type="term" value="F:4-hydroxy-3-methylbut-2-enyl diphosphate reductase activity"/>
    <property type="evidence" value="ECO:0007669"/>
    <property type="project" value="UniProtKB-EC"/>
</dbReference>